<dbReference type="InterPro" id="IPR009100">
    <property type="entry name" value="AcylCoA_DH/oxidase_NM_dom_sf"/>
</dbReference>
<dbReference type="EMBL" id="VYTZ01000007">
    <property type="protein sequence ID" value="KAA9376990.1"/>
    <property type="molecule type" value="Genomic_DNA"/>
</dbReference>
<dbReference type="AlphaFoldDB" id="A0A5J5K096"/>
<comment type="similarity">
    <text evidence="2">Belongs to the acyl-CoA dehydrogenase family.</text>
</comment>
<accession>A0A5J5K096</accession>
<dbReference type="InterPro" id="IPR036250">
    <property type="entry name" value="AcylCo_DH-like_C"/>
</dbReference>
<evidence type="ECO:0000256" key="2">
    <source>
        <dbReference type="ARBA" id="ARBA00009347"/>
    </source>
</evidence>
<sequence length="398" mass="40316">MTLLYTEVEEELRAAVRDLLADRCSPSAVLGRIESGVESGAEPGTPYDAELWKTLARDIGVAGLLVPEELGGAASGAGGASAREAAVVLEELGRAVAPVPYLSSAVLATQALLAAWGATGGEVAGELLGRLASGEATAALAVPFAASPYAPPTPAVALSEDGTVTGSVGGLIGAEIADVLLVPVRLTRGTALCAVEATPAGTVQGAVWVAPVTSLDLTRPIATVSFAAAPARVVATADGPETPWVREALLRGAGLLASEQLGIAEWCLATTVAYVRERRQFARPVGSFQAVKHRLADLWLEIAGARAAARNAAARLAETPVAGDATVAVAVAVAQAHCGAVAVHAAEECVQLHGGIGMTWEHPAHLYLKRAKADQIALGTPGDHREALAGPADLPAPV</sequence>
<keyword evidence="9" id="KW-1185">Reference proteome</keyword>
<gene>
    <name evidence="8" type="ORF">F5972_21330</name>
</gene>
<evidence type="ECO:0000256" key="3">
    <source>
        <dbReference type="ARBA" id="ARBA00022630"/>
    </source>
</evidence>
<dbReference type="GO" id="GO:0050660">
    <property type="term" value="F:flavin adenine dinucleotide binding"/>
    <property type="evidence" value="ECO:0007669"/>
    <property type="project" value="InterPro"/>
</dbReference>
<evidence type="ECO:0000313" key="9">
    <source>
        <dbReference type="Proteomes" id="UP000327011"/>
    </source>
</evidence>
<protein>
    <submittedName>
        <fullName evidence="8">Acyl-CoA dehydrogenase</fullName>
    </submittedName>
</protein>
<reference evidence="8 9" key="1">
    <citation type="submission" date="2019-09" db="EMBL/GenBank/DDBJ databases">
        <title>Screening of Novel Bioactive Compounds from Soil-Associated.</title>
        <authorList>
            <person name="Gong X."/>
        </authorList>
    </citation>
    <scope>NUCLEOTIDE SEQUENCE [LARGE SCALE GENOMIC DNA]</scope>
    <source>
        <strain evidence="8 9">Gxj-6</strain>
    </source>
</reference>
<dbReference type="SUPFAM" id="SSF56645">
    <property type="entry name" value="Acyl-CoA dehydrogenase NM domain-like"/>
    <property type="match status" value="1"/>
</dbReference>
<name>A0A5J5K096_9ACTN</name>
<dbReference type="SUPFAM" id="SSF47203">
    <property type="entry name" value="Acyl-CoA dehydrogenase C-terminal domain-like"/>
    <property type="match status" value="1"/>
</dbReference>
<dbReference type="Gene3D" id="1.20.140.10">
    <property type="entry name" value="Butyryl-CoA Dehydrogenase, subunit A, domain 3"/>
    <property type="match status" value="1"/>
</dbReference>
<dbReference type="Pfam" id="PF02771">
    <property type="entry name" value="Acyl-CoA_dh_N"/>
    <property type="match status" value="1"/>
</dbReference>
<dbReference type="Proteomes" id="UP000327011">
    <property type="component" value="Unassembled WGS sequence"/>
</dbReference>
<evidence type="ECO:0000313" key="8">
    <source>
        <dbReference type="EMBL" id="KAA9376990.1"/>
    </source>
</evidence>
<organism evidence="8 9">
    <name type="scientific">Microbispora cellulosiformans</name>
    <dbReference type="NCBI Taxonomy" id="2614688"/>
    <lineage>
        <taxon>Bacteria</taxon>
        <taxon>Bacillati</taxon>
        <taxon>Actinomycetota</taxon>
        <taxon>Actinomycetes</taxon>
        <taxon>Streptosporangiales</taxon>
        <taxon>Streptosporangiaceae</taxon>
        <taxon>Microbispora</taxon>
    </lineage>
</organism>
<evidence type="ECO:0000256" key="5">
    <source>
        <dbReference type="ARBA" id="ARBA00023002"/>
    </source>
</evidence>
<comment type="caution">
    <text evidence="8">The sequence shown here is derived from an EMBL/GenBank/DDBJ whole genome shotgun (WGS) entry which is preliminary data.</text>
</comment>
<comment type="cofactor">
    <cofactor evidence="1">
        <name>FAD</name>
        <dbReference type="ChEBI" id="CHEBI:57692"/>
    </cofactor>
</comment>
<keyword evidence="5" id="KW-0560">Oxidoreductase</keyword>
<dbReference type="Pfam" id="PF00441">
    <property type="entry name" value="Acyl-CoA_dh_1"/>
    <property type="match status" value="1"/>
</dbReference>
<feature type="domain" description="Acyl-CoA dehydrogenase/oxidase N-terminal" evidence="7">
    <location>
        <begin position="6"/>
        <end position="135"/>
    </location>
</feature>
<dbReference type="InterPro" id="IPR037069">
    <property type="entry name" value="AcylCoA_DH/ox_N_sf"/>
</dbReference>
<evidence type="ECO:0000259" key="6">
    <source>
        <dbReference type="Pfam" id="PF00441"/>
    </source>
</evidence>
<feature type="domain" description="Acyl-CoA dehydrogenase/oxidase C-terminal" evidence="6">
    <location>
        <begin position="244"/>
        <end position="387"/>
    </location>
</feature>
<dbReference type="InterPro" id="IPR009075">
    <property type="entry name" value="AcylCo_DH/oxidase_C"/>
</dbReference>
<keyword evidence="4" id="KW-0274">FAD</keyword>
<dbReference type="RefSeq" id="WP_150935341.1">
    <property type="nucleotide sequence ID" value="NZ_VYTZ01000007.1"/>
</dbReference>
<dbReference type="GO" id="GO:0003995">
    <property type="term" value="F:acyl-CoA dehydrogenase activity"/>
    <property type="evidence" value="ECO:0007669"/>
    <property type="project" value="TreeGrafter"/>
</dbReference>
<dbReference type="Gene3D" id="1.10.540.10">
    <property type="entry name" value="Acyl-CoA dehydrogenase/oxidase, N-terminal domain"/>
    <property type="match status" value="1"/>
</dbReference>
<dbReference type="PANTHER" id="PTHR43884">
    <property type="entry name" value="ACYL-COA DEHYDROGENASE"/>
    <property type="match status" value="1"/>
</dbReference>
<dbReference type="PANTHER" id="PTHR43884:SF20">
    <property type="entry name" value="ACYL-COA DEHYDROGENASE FADE28"/>
    <property type="match status" value="1"/>
</dbReference>
<evidence type="ECO:0000256" key="1">
    <source>
        <dbReference type="ARBA" id="ARBA00001974"/>
    </source>
</evidence>
<keyword evidence="3" id="KW-0285">Flavoprotein</keyword>
<dbReference type="InterPro" id="IPR013786">
    <property type="entry name" value="AcylCoA_DH/ox_N"/>
</dbReference>
<evidence type="ECO:0000259" key="7">
    <source>
        <dbReference type="Pfam" id="PF02771"/>
    </source>
</evidence>
<evidence type="ECO:0000256" key="4">
    <source>
        <dbReference type="ARBA" id="ARBA00022827"/>
    </source>
</evidence>
<proteinExistence type="inferred from homology"/>